<dbReference type="Proteomes" id="UP000515159">
    <property type="component" value="Chromosome 15"/>
</dbReference>
<evidence type="ECO:0000259" key="7">
    <source>
        <dbReference type="PROSITE" id="PS51751"/>
    </source>
</evidence>
<evidence type="ECO:0000256" key="2">
    <source>
        <dbReference type="ARBA" id="ARBA00022692"/>
    </source>
</evidence>
<reference evidence="9" key="1">
    <citation type="submission" date="2025-08" db="UniProtKB">
        <authorList>
            <consortium name="RefSeq"/>
        </authorList>
    </citation>
    <scope>IDENTIFICATION</scope>
</reference>
<feature type="transmembrane region" description="Helical" evidence="6">
    <location>
        <begin position="62"/>
        <end position="87"/>
    </location>
</feature>
<evidence type="ECO:0000256" key="3">
    <source>
        <dbReference type="ARBA" id="ARBA00022989"/>
    </source>
</evidence>
<feature type="transmembrane region" description="Helical" evidence="6">
    <location>
        <begin position="138"/>
        <end position="157"/>
    </location>
</feature>
<feature type="transmembrane region" description="Helical" evidence="6">
    <location>
        <begin position="7"/>
        <end position="26"/>
    </location>
</feature>
<dbReference type="CTD" id="27346"/>
<organism evidence="8 9">
    <name type="scientific">Geotrypetes seraphini</name>
    <name type="common">Gaboon caecilian</name>
    <name type="synonym">Caecilia seraphini</name>
    <dbReference type="NCBI Taxonomy" id="260995"/>
    <lineage>
        <taxon>Eukaryota</taxon>
        <taxon>Metazoa</taxon>
        <taxon>Chordata</taxon>
        <taxon>Craniata</taxon>
        <taxon>Vertebrata</taxon>
        <taxon>Euteleostomi</taxon>
        <taxon>Amphibia</taxon>
        <taxon>Gymnophiona</taxon>
        <taxon>Geotrypetes</taxon>
    </lineage>
</organism>
<dbReference type="GeneID" id="117348938"/>
<dbReference type="FunCoup" id="A0A6P8PPU5">
    <property type="interactions" value="1096"/>
</dbReference>
<dbReference type="PANTHER" id="PTHR31204">
    <property type="entry name" value="SIGMA INTRACELLULAR RECEPTOR 2"/>
    <property type="match status" value="1"/>
</dbReference>
<keyword evidence="2 5" id="KW-0812">Transmembrane</keyword>
<keyword evidence="4 5" id="KW-0472">Membrane</keyword>
<dbReference type="InterPro" id="IPR033118">
    <property type="entry name" value="EXPERA"/>
</dbReference>
<feature type="domain" description="EXPERA" evidence="7">
    <location>
        <begin position="8"/>
        <end position="152"/>
    </location>
</feature>
<sequence length="239" mass="27875">MASFTRVLEWVFLLFFAFHVPITVLFDLQIALPASFSPQAVKDLSKWYMNTFKDPFMIETPLWFLTFVYCEAFLHLPFFPVAVYAFYQGGCKWIRIPAIIYSTHVSTCVLPIIVELLFADFSSFKLGPLNLQERLALVALYAPYLLIPLLLLNTMLYNPHYQSEEKWDVMSLINCLISKIDIRGYFNFNLVEGRTTEEKHCKSLEEKQDLLDFYSCCLRRTQRVALCGKCIWMTSYACI</sequence>
<protein>
    <submittedName>
        <fullName evidence="9">Sigma intracellular receptor 2 isoform X1</fullName>
    </submittedName>
</protein>
<evidence type="ECO:0000313" key="8">
    <source>
        <dbReference type="Proteomes" id="UP000515159"/>
    </source>
</evidence>
<evidence type="ECO:0000313" key="9">
    <source>
        <dbReference type="RefSeq" id="XP_033777516.1"/>
    </source>
</evidence>
<dbReference type="InterPro" id="IPR051987">
    <property type="entry name" value="Sigma-2_receptor-like"/>
</dbReference>
<dbReference type="GO" id="GO:0016020">
    <property type="term" value="C:membrane"/>
    <property type="evidence" value="ECO:0007669"/>
    <property type="project" value="UniProtKB-SubCell"/>
</dbReference>
<evidence type="ECO:0000256" key="1">
    <source>
        <dbReference type="ARBA" id="ARBA00004141"/>
    </source>
</evidence>
<dbReference type="OrthoDB" id="433124at2759"/>
<evidence type="ECO:0000256" key="5">
    <source>
        <dbReference type="PROSITE-ProRule" id="PRU01087"/>
    </source>
</evidence>
<accession>A0A6P8PPU5</accession>
<dbReference type="Pfam" id="PF05241">
    <property type="entry name" value="EBP"/>
    <property type="match status" value="1"/>
</dbReference>
<keyword evidence="9" id="KW-0675">Receptor</keyword>
<keyword evidence="3 5" id="KW-1133">Transmembrane helix</keyword>
<evidence type="ECO:0000256" key="6">
    <source>
        <dbReference type="SAM" id="Phobius"/>
    </source>
</evidence>
<evidence type="ECO:0000256" key="4">
    <source>
        <dbReference type="ARBA" id="ARBA00023136"/>
    </source>
</evidence>
<proteinExistence type="predicted"/>
<dbReference type="PANTHER" id="PTHR31204:SF1">
    <property type="entry name" value="SIGMA INTRACELLULAR RECEPTOR 2"/>
    <property type="match status" value="1"/>
</dbReference>
<feature type="transmembrane region" description="Helical" evidence="6">
    <location>
        <begin position="99"/>
        <end position="118"/>
    </location>
</feature>
<dbReference type="InParanoid" id="A0A6P8PPU5"/>
<keyword evidence="8" id="KW-1185">Reference proteome</keyword>
<dbReference type="GO" id="GO:0005783">
    <property type="term" value="C:endoplasmic reticulum"/>
    <property type="evidence" value="ECO:0007669"/>
    <property type="project" value="TreeGrafter"/>
</dbReference>
<dbReference type="AlphaFoldDB" id="A0A6P8PPU5"/>
<name>A0A6P8PPU5_GEOSA</name>
<dbReference type="PROSITE" id="PS51751">
    <property type="entry name" value="EXPERA"/>
    <property type="match status" value="1"/>
</dbReference>
<dbReference type="RefSeq" id="XP_033777516.1">
    <property type="nucleotide sequence ID" value="XM_033921625.1"/>
</dbReference>
<comment type="subcellular location">
    <subcellularLocation>
        <location evidence="1">Membrane</location>
        <topology evidence="1">Multi-pass membrane protein</topology>
    </subcellularLocation>
</comment>
<gene>
    <name evidence="9" type="primary">TMEM97</name>
</gene>
<dbReference type="KEGG" id="gsh:117348938"/>